<evidence type="ECO:0000313" key="4">
    <source>
        <dbReference type="Proteomes" id="UP001071230"/>
    </source>
</evidence>
<dbReference type="GO" id="GO:0006139">
    <property type="term" value="P:nucleobase-containing compound metabolic process"/>
    <property type="evidence" value="ECO:0007669"/>
    <property type="project" value="InterPro"/>
</dbReference>
<dbReference type="KEGG" id="aacx:DEACI_3487"/>
<dbReference type="Gene3D" id="3.40.50.300">
    <property type="entry name" value="P-loop containing nucleotide triphosphate hydrolases"/>
    <property type="match status" value="1"/>
</dbReference>
<evidence type="ECO:0000259" key="1">
    <source>
        <dbReference type="Pfam" id="PF13307"/>
    </source>
</evidence>
<protein>
    <submittedName>
        <fullName evidence="2 3">Helicase C-terminal domain</fullName>
        <ecNumber evidence="2">3.6.1.-</ecNumber>
    </submittedName>
</protein>
<dbReference type="GO" id="GO:0004386">
    <property type="term" value="F:helicase activity"/>
    <property type="evidence" value="ECO:0007669"/>
    <property type="project" value="UniProtKB-KW"/>
</dbReference>
<reference evidence="3" key="1">
    <citation type="submission" date="2014-11" db="EMBL/GenBank/DDBJ databases">
        <authorList>
            <person name="Hornung B.V."/>
        </authorList>
    </citation>
    <scope>NUCLEOTIDE SEQUENCE</scope>
    <source>
        <strain evidence="3">INE</strain>
    </source>
</reference>
<keyword evidence="2" id="KW-0347">Helicase</keyword>
<sequence>MGLPQIYPERELIRSYYQESSGQGFEFAYMYRGFNKVLRAAGRVIRTKTDRGIVMLIDERFGCLAYRRLYPREWSKVRYVSGTRELTRLLEGYSS</sequence>
<accession>A0A8S0W536</accession>
<dbReference type="RefSeq" id="WP_372503561.1">
    <property type="nucleotide sequence ID" value="NZ_CDGJ01000009.1"/>
</dbReference>
<dbReference type="GO" id="GO:0016818">
    <property type="term" value="F:hydrolase activity, acting on acid anhydrides, in phosphorus-containing anhydrides"/>
    <property type="evidence" value="ECO:0007669"/>
    <property type="project" value="InterPro"/>
</dbReference>
<dbReference type="InterPro" id="IPR027417">
    <property type="entry name" value="P-loop_NTPase"/>
</dbReference>
<dbReference type="InterPro" id="IPR006555">
    <property type="entry name" value="ATP-dep_Helicase_C"/>
</dbReference>
<dbReference type="AlphaFoldDB" id="A0A8S0W536"/>
<gene>
    <name evidence="3" type="ORF">DEACI_0425</name>
    <name evidence="2" type="ORF">DEACI_3487</name>
</gene>
<keyword evidence="4" id="KW-1185">Reference proteome</keyword>
<dbReference type="EC" id="3.6.1.-" evidence="2"/>
<dbReference type="EMBL" id="LR746496">
    <property type="protein sequence ID" value="CAA7602808.1"/>
    <property type="molecule type" value="Genomic_DNA"/>
</dbReference>
<evidence type="ECO:0000313" key="2">
    <source>
        <dbReference type="EMBL" id="CAA7602808.1"/>
    </source>
</evidence>
<dbReference type="Proteomes" id="UP001071230">
    <property type="component" value="Unassembled WGS sequence"/>
</dbReference>
<organism evidence="2">
    <name type="scientific">Acididesulfobacillus acetoxydans</name>
    <dbReference type="NCBI Taxonomy" id="1561005"/>
    <lineage>
        <taxon>Bacteria</taxon>
        <taxon>Bacillati</taxon>
        <taxon>Bacillota</taxon>
        <taxon>Clostridia</taxon>
        <taxon>Eubacteriales</taxon>
        <taxon>Peptococcaceae</taxon>
        <taxon>Acididesulfobacillus</taxon>
    </lineage>
</organism>
<keyword evidence="2" id="KW-0547">Nucleotide-binding</keyword>
<reference evidence="2" key="2">
    <citation type="submission" date="2020-01" db="EMBL/GenBank/DDBJ databases">
        <authorList>
            <person name="Hornung B."/>
        </authorList>
    </citation>
    <scope>NUCLEOTIDE SEQUENCE</scope>
    <source>
        <strain evidence="2">PacBioINE</strain>
    </source>
</reference>
<feature type="domain" description="ATP-dependent helicase C-terminal" evidence="1">
    <location>
        <begin position="2"/>
        <end position="76"/>
    </location>
</feature>
<keyword evidence="2" id="KW-0378">Hydrolase</keyword>
<dbReference type="Proteomes" id="UP000836597">
    <property type="component" value="Chromosome"/>
</dbReference>
<dbReference type="EMBL" id="CDGJ01000009">
    <property type="protein sequence ID" value="CEJ06005.1"/>
    <property type="molecule type" value="Genomic_DNA"/>
</dbReference>
<keyword evidence="2" id="KW-0067">ATP-binding</keyword>
<dbReference type="Pfam" id="PF13307">
    <property type="entry name" value="Helicase_C_2"/>
    <property type="match status" value="1"/>
</dbReference>
<proteinExistence type="predicted"/>
<dbReference type="GO" id="GO:0005524">
    <property type="term" value="F:ATP binding"/>
    <property type="evidence" value="ECO:0007669"/>
    <property type="project" value="InterPro"/>
</dbReference>
<evidence type="ECO:0000313" key="3">
    <source>
        <dbReference type="EMBL" id="CEJ06005.1"/>
    </source>
</evidence>
<dbReference type="GO" id="GO:0003676">
    <property type="term" value="F:nucleic acid binding"/>
    <property type="evidence" value="ECO:0007669"/>
    <property type="project" value="InterPro"/>
</dbReference>
<name>A0A8S0W536_9FIRM</name>